<dbReference type="InterPro" id="IPR009003">
    <property type="entry name" value="Peptidase_S1_PA"/>
</dbReference>
<dbReference type="Pfam" id="PF00089">
    <property type="entry name" value="Trypsin"/>
    <property type="match status" value="1"/>
</dbReference>
<evidence type="ECO:0000313" key="2">
    <source>
        <dbReference type="EMBL" id="JAS08917.1"/>
    </source>
</evidence>
<dbReference type="Gene3D" id="2.40.10.10">
    <property type="entry name" value="Trypsin-like serine proteases"/>
    <property type="match status" value="1"/>
</dbReference>
<organism evidence="2">
    <name type="scientific">Clastoptera arizonana</name>
    <name type="common">Arizona spittle bug</name>
    <dbReference type="NCBI Taxonomy" id="38151"/>
    <lineage>
        <taxon>Eukaryota</taxon>
        <taxon>Metazoa</taxon>
        <taxon>Ecdysozoa</taxon>
        <taxon>Arthropoda</taxon>
        <taxon>Hexapoda</taxon>
        <taxon>Insecta</taxon>
        <taxon>Pterygota</taxon>
        <taxon>Neoptera</taxon>
        <taxon>Paraneoptera</taxon>
        <taxon>Hemiptera</taxon>
        <taxon>Auchenorrhyncha</taxon>
        <taxon>Cercopoidea</taxon>
        <taxon>Clastopteridae</taxon>
        <taxon>Clastoptera</taxon>
    </lineage>
</organism>
<reference evidence="2" key="1">
    <citation type="submission" date="2015-12" db="EMBL/GenBank/DDBJ databases">
        <title>De novo transcriptome assembly of four potential Pierce s Disease insect vectors from Arizona vineyards.</title>
        <authorList>
            <person name="Tassone E.E."/>
        </authorList>
    </citation>
    <scope>NUCLEOTIDE SEQUENCE</scope>
</reference>
<protein>
    <recommendedName>
        <fullName evidence="1">Peptidase S1 domain-containing protein</fullName>
    </recommendedName>
</protein>
<dbReference type="GO" id="GO:0004252">
    <property type="term" value="F:serine-type endopeptidase activity"/>
    <property type="evidence" value="ECO:0007669"/>
    <property type="project" value="InterPro"/>
</dbReference>
<accession>A0A1B6C611</accession>
<proteinExistence type="predicted"/>
<dbReference type="EMBL" id="GEDC01028381">
    <property type="protein sequence ID" value="JAS08917.1"/>
    <property type="molecule type" value="Transcribed_RNA"/>
</dbReference>
<feature type="domain" description="Peptidase S1" evidence="1">
    <location>
        <begin position="48"/>
        <end position="92"/>
    </location>
</feature>
<sequence length="99" mass="11338">MQISLKKNYMDFSNSFTRFLTYSLLFTSLLGVFVPVKCEWQVPKPKSIIGGNVISTKNHAFHVSIFNVNLQHLCSGVIVEPYWILTSANCIRFYTSEDI</sequence>
<dbReference type="InterPro" id="IPR043504">
    <property type="entry name" value="Peptidase_S1_PA_chymotrypsin"/>
</dbReference>
<evidence type="ECO:0000259" key="1">
    <source>
        <dbReference type="Pfam" id="PF00089"/>
    </source>
</evidence>
<gene>
    <name evidence="2" type="ORF">g.6112</name>
</gene>
<dbReference type="InterPro" id="IPR001254">
    <property type="entry name" value="Trypsin_dom"/>
</dbReference>
<name>A0A1B6C611_9HEMI</name>
<dbReference type="AlphaFoldDB" id="A0A1B6C611"/>
<dbReference type="GO" id="GO:0006508">
    <property type="term" value="P:proteolysis"/>
    <property type="evidence" value="ECO:0007669"/>
    <property type="project" value="InterPro"/>
</dbReference>
<feature type="non-terminal residue" evidence="2">
    <location>
        <position position="99"/>
    </location>
</feature>
<dbReference type="SUPFAM" id="SSF50494">
    <property type="entry name" value="Trypsin-like serine proteases"/>
    <property type="match status" value="1"/>
</dbReference>